<dbReference type="InterPro" id="IPR016102">
    <property type="entry name" value="Succinyl-CoA_synth-like"/>
</dbReference>
<dbReference type="KEGG" id="tah:SU86_009005"/>
<dbReference type="GO" id="GO:0046872">
    <property type="term" value="F:metal ion binding"/>
    <property type="evidence" value="ECO:0007669"/>
    <property type="project" value="UniProtKB-KW"/>
</dbReference>
<evidence type="ECO:0000313" key="12">
    <source>
        <dbReference type="Proteomes" id="UP000266745"/>
    </source>
</evidence>
<evidence type="ECO:0000256" key="4">
    <source>
        <dbReference type="ARBA" id="ARBA00022723"/>
    </source>
</evidence>
<dbReference type="GO" id="GO:0005524">
    <property type="term" value="F:ATP binding"/>
    <property type="evidence" value="ECO:0007669"/>
    <property type="project" value="UniProtKB-UniRule"/>
</dbReference>
<dbReference type="EMBL" id="CP011097">
    <property type="protein sequence ID" value="AJZ76754.1"/>
    <property type="molecule type" value="Genomic_DNA"/>
</dbReference>
<dbReference type="Pfam" id="PF13549">
    <property type="entry name" value="ATP-grasp_5"/>
    <property type="match status" value="1"/>
</dbReference>
<keyword evidence="5 9" id="KW-0547">Nucleotide-binding</keyword>
<protein>
    <submittedName>
        <fullName evidence="11">Acyl-CoA synthetase</fullName>
    </submittedName>
</protein>
<dbReference type="AlphaFoldDB" id="A0A3G1B3Q7"/>
<dbReference type="SUPFAM" id="SSF52210">
    <property type="entry name" value="Succinyl-CoA synthetase domains"/>
    <property type="match status" value="2"/>
</dbReference>
<dbReference type="FunFam" id="3.30.1490.20:FF:000020">
    <property type="entry name" value="Protein lysine acetyltransferase"/>
    <property type="match status" value="1"/>
</dbReference>
<proteinExistence type="predicted"/>
<keyword evidence="12" id="KW-1185">Reference proteome</keyword>
<keyword evidence="6 9" id="KW-0067">ATP-binding</keyword>
<dbReference type="SUPFAM" id="SSF56059">
    <property type="entry name" value="Glutathione synthetase ATP-binding domain-like"/>
    <property type="match status" value="1"/>
</dbReference>
<dbReference type="Pfam" id="PF13380">
    <property type="entry name" value="CoA_binding_2"/>
    <property type="match status" value="1"/>
</dbReference>
<reference evidence="11 12" key="1">
    <citation type="journal article" date="2016" name="Sci. Rep.">
        <title>A novel ammonia-oxidizing archaeon from wastewater treatment plant: Its enrichment, physiological and genomic characteristics.</title>
        <authorList>
            <person name="Li Y."/>
            <person name="Ding K."/>
            <person name="Wen X."/>
            <person name="Zhang B."/>
            <person name="Shen B."/>
            <person name="Yang Y."/>
        </authorList>
    </citation>
    <scope>NUCLEOTIDE SEQUENCE [LARGE SCALE GENOMIC DNA]</scope>
    <source>
        <strain evidence="11 12">SAT1</strain>
    </source>
</reference>
<keyword evidence="4" id="KW-0479">Metal-binding</keyword>
<dbReference type="GO" id="GO:0016874">
    <property type="term" value="F:ligase activity"/>
    <property type="evidence" value="ECO:0007669"/>
    <property type="project" value="UniProtKB-KW"/>
</dbReference>
<keyword evidence="3" id="KW-0436">Ligase</keyword>
<evidence type="ECO:0000256" key="9">
    <source>
        <dbReference type="PROSITE-ProRule" id="PRU00409"/>
    </source>
</evidence>
<dbReference type="Gene3D" id="3.30.470.20">
    <property type="entry name" value="ATP-grasp fold, B domain"/>
    <property type="match status" value="1"/>
</dbReference>
<dbReference type="InterPro" id="IPR053579">
    <property type="entry name" value="3HP/4HB_CoA_Ligase"/>
</dbReference>
<organism evidence="11 12">
    <name type="scientific">Candidatus Nitrosotenuis cloacae</name>
    <dbReference type="NCBI Taxonomy" id="1603555"/>
    <lineage>
        <taxon>Archaea</taxon>
        <taxon>Nitrososphaerota</taxon>
        <taxon>Candidatus Nitrosotenuis</taxon>
    </lineage>
</organism>
<evidence type="ECO:0000256" key="5">
    <source>
        <dbReference type="ARBA" id="ARBA00022741"/>
    </source>
</evidence>
<evidence type="ECO:0000256" key="3">
    <source>
        <dbReference type="ARBA" id="ARBA00022598"/>
    </source>
</evidence>
<dbReference type="PANTHER" id="PTHR43334:SF1">
    <property type="entry name" value="3-HYDROXYPROPIONATE--COA LIGASE [ADP-FORMING]"/>
    <property type="match status" value="1"/>
</dbReference>
<keyword evidence="8" id="KW-0464">Manganese</keyword>
<dbReference type="STRING" id="1603555.SU86_009005"/>
<dbReference type="SUPFAM" id="SSF51735">
    <property type="entry name" value="NAD(P)-binding Rossmann-fold domains"/>
    <property type="match status" value="1"/>
</dbReference>
<evidence type="ECO:0000256" key="1">
    <source>
        <dbReference type="ARBA" id="ARBA00001936"/>
    </source>
</evidence>
<dbReference type="PROSITE" id="PS50975">
    <property type="entry name" value="ATP_GRASP"/>
    <property type="match status" value="1"/>
</dbReference>
<name>A0A3G1B3Q7_9ARCH</name>
<dbReference type="RefSeq" id="WP_048189094.1">
    <property type="nucleotide sequence ID" value="NZ_CP011097.1"/>
</dbReference>
<dbReference type="Gene3D" id="3.40.50.720">
    <property type="entry name" value="NAD(P)-binding Rossmann-like Domain"/>
    <property type="match status" value="1"/>
</dbReference>
<feature type="domain" description="ATP-grasp" evidence="10">
    <location>
        <begin position="24"/>
        <end position="60"/>
    </location>
</feature>
<dbReference type="Pfam" id="PF13607">
    <property type="entry name" value="Succ_CoA_lig"/>
    <property type="match status" value="1"/>
</dbReference>
<dbReference type="InterPro" id="IPR013815">
    <property type="entry name" value="ATP_grasp_subdomain_1"/>
</dbReference>
<accession>A0A3G1B3Q7</accession>
<dbReference type="Proteomes" id="UP000266745">
    <property type="component" value="Chromosome"/>
</dbReference>
<dbReference type="Gene3D" id="3.30.1490.20">
    <property type="entry name" value="ATP-grasp fold, A domain"/>
    <property type="match status" value="1"/>
</dbReference>
<sequence length="703" mass="75863">MNTQKIFDETMKTDHKVITEDVSKSILKSYGVKVPPYALAKTAAEAVKASKKIGFPLVMKIVSPQILHKTDAGGVKVGVANAKEVKTVFNQILKNVKKYDKKAEIKGVLLEKMVPKGVEMIVGLQVDPQFGPVIMAGLGGVMTEIFKDVAWRMLPITVADAKSMIEELKSSKLFKGFRGSPPIDLNMLAQALVQIGKIGVDNASHVNSIDFNPIVVYPKSYFVVDAKIILAKEVNQNAISKAKPNAEFMEKFFTPQSVALVGASATPGKVGNSVLDSLAKHDYTGKVYPINPKAEEILGVKCYPAVDAVPDAVDLVVVCVDLSVTAPVLEQCAKKGVHNVVIVSGGGKELGGERAAYEAQVKELSEKHKIRIIGPNCIGMFNAANRLDCAFQGQERMVRAKLGNVALLSQSGTMGISFLESADSFGLSKMVSYGNRSDVDEADMIWYLANDPQTKVIALYVEGFGDGRKFIETAKQVMKEKKKPVVIWKSGRTEAGAKQAASHTGSLGGSNAIIMGAFKQAGIISVDSYQELVAVTKALAWQPAAKGNRAAMCSNGAGPMIGGIDHFERLGLELAKVSQKTLDEMKAHFPPTYVIGKGNPADVTGGANAEDYRYTIEKFYEDPNVDIVMPWFVFQDDPLEETIIDHLANFSKQQKKPLLVGGNGGPYTAKVSALIEKQGVPVYDDLRDWVAAASALAQWGKHL</sequence>
<dbReference type="GeneID" id="24874700"/>
<comment type="cofactor">
    <cofactor evidence="1">
        <name>Mn(2+)</name>
        <dbReference type="ChEBI" id="CHEBI:29035"/>
    </cofactor>
</comment>
<dbReference type="NCBIfam" id="NF045492">
    <property type="entry name" value="HydPropCoALig"/>
    <property type="match status" value="1"/>
</dbReference>
<evidence type="ECO:0000256" key="7">
    <source>
        <dbReference type="ARBA" id="ARBA00022842"/>
    </source>
</evidence>
<dbReference type="InterPro" id="IPR011761">
    <property type="entry name" value="ATP-grasp"/>
</dbReference>
<dbReference type="Gene3D" id="3.40.50.261">
    <property type="entry name" value="Succinyl-CoA synthetase domains"/>
    <property type="match status" value="2"/>
</dbReference>
<evidence type="ECO:0000256" key="8">
    <source>
        <dbReference type="ARBA" id="ARBA00023211"/>
    </source>
</evidence>
<dbReference type="PANTHER" id="PTHR43334">
    <property type="entry name" value="ACETATE--COA LIGASE [ADP-FORMING]"/>
    <property type="match status" value="1"/>
</dbReference>
<keyword evidence="7" id="KW-0460">Magnesium</keyword>
<dbReference type="OrthoDB" id="18103at2157"/>
<evidence type="ECO:0000256" key="6">
    <source>
        <dbReference type="ARBA" id="ARBA00022840"/>
    </source>
</evidence>
<gene>
    <name evidence="11" type="ORF">SU86_009005</name>
</gene>
<dbReference type="InterPro" id="IPR036291">
    <property type="entry name" value="NAD(P)-bd_dom_sf"/>
</dbReference>
<evidence type="ECO:0000313" key="11">
    <source>
        <dbReference type="EMBL" id="AJZ76754.1"/>
    </source>
</evidence>
<dbReference type="InterPro" id="IPR032875">
    <property type="entry name" value="Succ_CoA_lig_flav_dom"/>
</dbReference>
<comment type="cofactor">
    <cofactor evidence="2">
        <name>Mg(2+)</name>
        <dbReference type="ChEBI" id="CHEBI:18420"/>
    </cofactor>
</comment>
<evidence type="ECO:0000259" key="10">
    <source>
        <dbReference type="PROSITE" id="PS50975"/>
    </source>
</evidence>
<dbReference type="SMART" id="SM00881">
    <property type="entry name" value="CoA_binding"/>
    <property type="match status" value="1"/>
</dbReference>
<dbReference type="InterPro" id="IPR003781">
    <property type="entry name" value="CoA-bd"/>
</dbReference>
<dbReference type="InterPro" id="IPR051538">
    <property type="entry name" value="Acyl-CoA_Synth/Transferase"/>
</dbReference>
<evidence type="ECO:0000256" key="2">
    <source>
        <dbReference type="ARBA" id="ARBA00001946"/>
    </source>
</evidence>